<evidence type="ECO:0000259" key="8">
    <source>
        <dbReference type="Pfam" id="PF03772"/>
    </source>
</evidence>
<feature type="domain" description="DUF4131" evidence="9">
    <location>
        <begin position="38"/>
        <end position="172"/>
    </location>
</feature>
<dbReference type="InterPro" id="IPR025405">
    <property type="entry name" value="DUF4131"/>
</dbReference>
<sequence>MRRELEVEERARSSFFITPLGLIIGLALFYGADIRAPLSATAALAALLGGAFLISRPGTAWRPLWLVALAAACGMLLAHAELARTHTTIFSGEATVRIEGRVKWRDIDDRSRVRYVLDILSTERPVLSRPPERVRIVVTSRHALIPVGGTYVGLVRLRPPSGPAFPGAYDFSFVPFFQGLGAYGFSLGAPEPFIGEPQDLTFLERVARTRVAMAERIRGVVEGAEGAVASALVTGERAGIPAEVDEWLRITGLAHVLSISGFHMALIAGFTMLSVRAILSLLPAVPLLVSTKKMAALVALAVSTAYLLIAGDNVATQRSYIMLVIMLGAVLLDRPALTLRNVAIAAMIVIAISPHAVLTASFQMSFAATAALIGAYGALMRWWNRRRQRRAGPPRGVLAGAALATMALALSSLIAGGATAPYGVYHFQRAALLGGLIANVAIMPLFSFWIMPAALIAVLLMPFGLDSPVWQAMGHGLTLVFRMAEILAAWFPDRTTGLMTKSGLVLLSAAVLSLCFFASRLRWIALPLALVGLTLAPDRREPPELLIFEDGKQLALVGEEGGLAHLKERPNGFVDSQWSRAFPEAYPREENTHRDTSPGAFTCTENICRATTRSGLRVGWTEDYEKTGLLCDTTDVAIVSRAIRLSQCRSGAHLVTLRSLRRTGSLAVSADPQTGRAVVTPSIAAEPREWNRHRHAPWPEFWRNPERDASASPRTATAE</sequence>
<evidence type="ECO:0000259" key="9">
    <source>
        <dbReference type="Pfam" id="PF13567"/>
    </source>
</evidence>
<feature type="transmembrane region" description="Helical" evidence="7">
    <location>
        <begin position="498"/>
        <end position="518"/>
    </location>
</feature>
<feature type="transmembrane region" description="Helical" evidence="7">
    <location>
        <begin position="396"/>
        <end position="416"/>
    </location>
</feature>
<keyword evidence="3 7" id="KW-0812">Transmembrane</keyword>
<comment type="subcellular location">
    <subcellularLocation>
        <location evidence="1">Cell membrane</location>
        <topology evidence="1">Multi-pass membrane protein</topology>
    </subcellularLocation>
</comment>
<evidence type="ECO:0000256" key="4">
    <source>
        <dbReference type="ARBA" id="ARBA00022989"/>
    </source>
</evidence>
<evidence type="ECO:0000256" key="7">
    <source>
        <dbReference type="SAM" id="Phobius"/>
    </source>
</evidence>
<reference evidence="11" key="1">
    <citation type="journal article" date="2019" name="Int. J. Syst. Evol. Microbiol.">
        <title>The Global Catalogue of Microorganisms (GCM) 10K type strain sequencing project: providing services to taxonomists for standard genome sequencing and annotation.</title>
        <authorList>
            <consortium name="The Broad Institute Genomics Platform"/>
            <consortium name="The Broad Institute Genome Sequencing Center for Infectious Disease"/>
            <person name="Wu L."/>
            <person name="Ma J."/>
        </authorList>
    </citation>
    <scope>NUCLEOTIDE SEQUENCE [LARGE SCALE GENOMIC DNA]</scope>
    <source>
        <strain evidence="11">ZS-35-S2</strain>
    </source>
</reference>
<feature type="transmembrane region" description="Helical" evidence="7">
    <location>
        <begin position="436"/>
        <end position="460"/>
    </location>
</feature>
<protein>
    <submittedName>
        <fullName evidence="10">ComEC/Rec2 family competence protein</fullName>
    </submittedName>
</protein>
<dbReference type="InterPro" id="IPR052159">
    <property type="entry name" value="Competence_DNA_uptake"/>
</dbReference>
<dbReference type="RefSeq" id="WP_209736271.1">
    <property type="nucleotide sequence ID" value="NZ_CP072611.1"/>
</dbReference>
<evidence type="ECO:0000256" key="6">
    <source>
        <dbReference type="SAM" id="MobiDB-lite"/>
    </source>
</evidence>
<keyword evidence="5 7" id="KW-0472">Membrane</keyword>
<feature type="transmembrane region" description="Helical" evidence="7">
    <location>
        <begin position="61"/>
        <end position="80"/>
    </location>
</feature>
<dbReference type="InterPro" id="IPR004477">
    <property type="entry name" value="ComEC_N"/>
</dbReference>
<feature type="transmembrane region" description="Helical" evidence="7">
    <location>
        <begin position="262"/>
        <end position="282"/>
    </location>
</feature>
<dbReference type="EMBL" id="JBHUIJ010000023">
    <property type="protein sequence ID" value="MFD2238999.1"/>
    <property type="molecule type" value="Genomic_DNA"/>
</dbReference>
<evidence type="ECO:0000313" key="11">
    <source>
        <dbReference type="Proteomes" id="UP001597371"/>
    </source>
</evidence>
<evidence type="ECO:0000313" key="10">
    <source>
        <dbReference type="EMBL" id="MFD2238999.1"/>
    </source>
</evidence>
<dbReference type="PANTHER" id="PTHR30619">
    <property type="entry name" value="DNA INTERNALIZATION/COMPETENCE PROTEIN COMEC/REC2"/>
    <property type="match status" value="1"/>
</dbReference>
<feature type="transmembrane region" description="Helical" evidence="7">
    <location>
        <begin position="12"/>
        <end position="30"/>
    </location>
</feature>
<dbReference type="Proteomes" id="UP001597371">
    <property type="component" value="Unassembled WGS sequence"/>
</dbReference>
<name>A0ABW5CP85_9HYPH</name>
<evidence type="ECO:0000256" key="2">
    <source>
        <dbReference type="ARBA" id="ARBA00022475"/>
    </source>
</evidence>
<gene>
    <name evidence="10" type="ORF">ACFSKQ_16220</name>
</gene>
<feature type="transmembrane region" description="Helical" evidence="7">
    <location>
        <begin position="294"/>
        <end position="311"/>
    </location>
</feature>
<dbReference type="NCBIfam" id="TIGR00360">
    <property type="entry name" value="ComEC_N-term"/>
    <property type="match status" value="1"/>
</dbReference>
<accession>A0ABW5CP85</accession>
<evidence type="ECO:0000256" key="5">
    <source>
        <dbReference type="ARBA" id="ARBA00023136"/>
    </source>
</evidence>
<keyword evidence="2" id="KW-1003">Cell membrane</keyword>
<comment type="caution">
    <text evidence="10">The sequence shown here is derived from an EMBL/GenBank/DDBJ whole genome shotgun (WGS) entry which is preliminary data.</text>
</comment>
<dbReference type="Pfam" id="PF03772">
    <property type="entry name" value="Competence"/>
    <property type="match status" value="1"/>
</dbReference>
<feature type="region of interest" description="Disordered" evidence="6">
    <location>
        <begin position="699"/>
        <end position="719"/>
    </location>
</feature>
<dbReference type="Pfam" id="PF13567">
    <property type="entry name" value="DUF4131"/>
    <property type="match status" value="1"/>
</dbReference>
<feature type="transmembrane region" description="Helical" evidence="7">
    <location>
        <begin position="364"/>
        <end position="384"/>
    </location>
</feature>
<keyword evidence="11" id="KW-1185">Reference proteome</keyword>
<feature type="transmembrane region" description="Helical" evidence="7">
    <location>
        <begin position="339"/>
        <end position="358"/>
    </location>
</feature>
<proteinExistence type="predicted"/>
<evidence type="ECO:0000256" key="3">
    <source>
        <dbReference type="ARBA" id="ARBA00022692"/>
    </source>
</evidence>
<feature type="domain" description="ComEC/Rec2-related protein" evidence="8">
    <location>
        <begin position="232"/>
        <end position="517"/>
    </location>
</feature>
<evidence type="ECO:0000256" key="1">
    <source>
        <dbReference type="ARBA" id="ARBA00004651"/>
    </source>
</evidence>
<keyword evidence="4 7" id="KW-1133">Transmembrane helix</keyword>
<organism evidence="10 11">
    <name type="scientific">Aureimonas populi</name>
    <dbReference type="NCBI Taxonomy" id="1701758"/>
    <lineage>
        <taxon>Bacteria</taxon>
        <taxon>Pseudomonadati</taxon>
        <taxon>Pseudomonadota</taxon>
        <taxon>Alphaproteobacteria</taxon>
        <taxon>Hyphomicrobiales</taxon>
        <taxon>Aurantimonadaceae</taxon>
        <taxon>Aureimonas</taxon>
    </lineage>
</organism>
<dbReference type="PANTHER" id="PTHR30619:SF1">
    <property type="entry name" value="RECOMBINATION PROTEIN 2"/>
    <property type="match status" value="1"/>
</dbReference>